<dbReference type="KEGG" id="upl:DSM104440_00336"/>
<protein>
    <recommendedName>
        <fullName evidence="3">Acyloxyacyl hydrolase</fullName>
    </recommendedName>
</protein>
<dbReference type="InterPro" id="IPR018550">
    <property type="entry name" value="Lipid-A_deacylase-rel"/>
</dbReference>
<dbReference type="Proteomes" id="UP000503096">
    <property type="component" value="Chromosome"/>
</dbReference>
<organism evidence="1 2">
    <name type="scientific">Usitatibacter palustris</name>
    <dbReference type="NCBI Taxonomy" id="2732487"/>
    <lineage>
        <taxon>Bacteria</taxon>
        <taxon>Pseudomonadati</taxon>
        <taxon>Pseudomonadota</taxon>
        <taxon>Betaproteobacteria</taxon>
        <taxon>Nitrosomonadales</taxon>
        <taxon>Usitatibacteraceae</taxon>
        <taxon>Usitatibacter</taxon>
    </lineage>
</organism>
<reference evidence="1 2" key="1">
    <citation type="submission" date="2020-04" db="EMBL/GenBank/DDBJ databases">
        <title>Usitatibacter rugosus gen. nov., sp. nov. and Usitatibacter palustris sp. nov., novel members of Usitatibacteraceae fam. nov. within the order Nitrosomonadales isolated from soil.</title>
        <authorList>
            <person name="Huber K.J."/>
            <person name="Neumann-Schaal M."/>
            <person name="Geppert A."/>
            <person name="Luckner M."/>
            <person name="Wanner G."/>
            <person name="Overmann J."/>
        </authorList>
    </citation>
    <scope>NUCLEOTIDE SEQUENCE [LARGE SCALE GENOMIC DNA]</scope>
    <source>
        <strain evidence="1 2">Swamp67</strain>
    </source>
</reference>
<dbReference type="Pfam" id="PF09411">
    <property type="entry name" value="PagL"/>
    <property type="match status" value="1"/>
</dbReference>
<evidence type="ECO:0000313" key="2">
    <source>
        <dbReference type="Proteomes" id="UP000503096"/>
    </source>
</evidence>
<dbReference type="Gene3D" id="2.40.160.20">
    <property type="match status" value="1"/>
</dbReference>
<gene>
    <name evidence="1" type="ORF">DSM104440_00336</name>
</gene>
<dbReference type="EMBL" id="CP053073">
    <property type="protein sequence ID" value="QJR13552.1"/>
    <property type="molecule type" value="Genomic_DNA"/>
</dbReference>
<sequence>MLRAVPGLLAAAHCLFPWPCGAEDLRLLNVGVRAQVSGATVLGDVAPEEFQAYDASATFKLRWERYNEEGWGVGTRLMASAGALRGAGETALTVSLIPVLAFGTEDGRFTLDLGAGAALLSRHQFGTQDFGRPFQFALTFGVSAPLYDRVGVGYRFMHYSDAGLHGPHTTGADLHMIELTYRF</sequence>
<evidence type="ECO:0008006" key="3">
    <source>
        <dbReference type="Google" id="ProtNLM"/>
    </source>
</evidence>
<accession>A0A6M4H2J5</accession>
<name>A0A6M4H2J5_9PROT</name>
<proteinExistence type="predicted"/>
<dbReference type="InParanoid" id="A0A6M4H2J5"/>
<dbReference type="AlphaFoldDB" id="A0A6M4H2J5"/>
<evidence type="ECO:0000313" key="1">
    <source>
        <dbReference type="EMBL" id="QJR13552.1"/>
    </source>
</evidence>
<keyword evidence="2" id="KW-1185">Reference proteome</keyword>